<protein>
    <recommendedName>
        <fullName evidence="3">Hexosyltransferase</fullName>
    </recommendedName>
</protein>
<keyword evidence="1" id="KW-0472">Membrane</keyword>
<dbReference type="AlphaFoldDB" id="A0A182RS82"/>
<evidence type="ECO:0000313" key="2">
    <source>
        <dbReference type="EnsemblMetazoa" id="AFUN009132-PA"/>
    </source>
</evidence>
<dbReference type="VEuPathDB" id="VectorBase:AFUN009132"/>
<dbReference type="EnsemblMetazoa" id="AFUN009132-RA">
    <property type="protein sequence ID" value="AFUN009132-PA"/>
    <property type="gene ID" value="AFUN009132"/>
</dbReference>
<proteinExistence type="predicted"/>
<keyword evidence="1" id="KW-1133">Transmembrane helix</keyword>
<keyword evidence="1" id="KW-0812">Transmembrane</keyword>
<sequence length="269" mass="30240">MDWFERFTLCCVVTVIASLSMLLVASVQLMHRLEDGVNRDNSELLQTIGELRTSAADFHSGLAGSNNGPLLAMIIRSSKQNYALRRTIRRTWAREGHRVMHRFVLHSGNIRPNLNGEQGLPGWLKSLQHRGTVATNARYILFVNDTVFVNTRLLLKAIERVLPKEGFILCTPMASVVGQNVTCDTSHPILVSIDIVRGTARQHVVHDGRRLYLNRRETEALVRHQLDDEPGLTYFFTASLLQLSVKGPLTQLIDQLWSSSGGNDTPIEY</sequence>
<evidence type="ECO:0008006" key="3">
    <source>
        <dbReference type="Google" id="ProtNLM"/>
    </source>
</evidence>
<accession>A0A182RS82</accession>
<evidence type="ECO:0000256" key="1">
    <source>
        <dbReference type="SAM" id="Phobius"/>
    </source>
</evidence>
<organism evidence="2">
    <name type="scientific">Anopheles funestus</name>
    <name type="common">African malaria mosquito</name>
    <dbReference type="NCBI Taxonomy" id="62324"/>
    <lineage>
        <taxon>Eukaryota</taxon>
        <taxon>Metazoa</taxon>
        <taxon>Ecdysozoa</taxon>
        <taxon>Arthropoda</taxon>
        <taxon>Hexapoda</taxon>
        <taxon>Insecta</taxon>
        <taxon>Pterygota</taxon>
        <taxon>Neoptera</taxon>
        <taxon>Endopterygota</taxon>
        <taxon>Diptera</taxon>
        <taxon>Nematocera</taxon>
        <taxon>Culicoidea</taxon>
        <taxon>Culicidae</taxon>
        <taxon>Anophelinae</taxon>
        <taxon>Anopheles</taxon>
    </lineage>
</organism>
<name>A0A182RS82_ANOFN</name>
<reference evidence="2" key="1">
    <citation type="submission" date="2020-05" db="UniProtKB">
        <authorList>
            <consortium name="EnsemblMetazoa"/>
        </authorList>
    </citation>
    <scope>IDENTIFICATION</scope>
    <source>
        <strain evidence="2">FUMOZ</strain>
    </source>
</reference>
<feature type="transmembrane region" description="Helical" evidence="1">
    <location>
        <begin position="6"/>
        <end position="25"/>
    </location>
</feature>